<name>A0A8J7PI75_9BACT</name>
<sequence length="651" mass="73276">MQPFDALSIRAVLKEARPLIVNRKIEKILQLGRDELLLLLRGKTGTNSLFISAQSVHGRICLLKPNIANAPKNNAHNPEAERYVSRYGANNIPNFCLLLRKHLAGATLIAAEQPQGERIVDFVFSALDEVGSASIKILTAEIMGRHSNLIFWDKASGKIITASHVVTKDMSRQREVAPGLSYERPPSQDRPSLYSLSKEVLFDCFSGFRQDFSKFATLEQWLIQTFTGAGRHLCEELVLAAGLPSDAASASKATNEQLERLWNIVEGMQRDTDTDKNRDRDTVSHAGESVTSAFRPFMFNDLSRYSVRGLYPHKQDEVKEFPAVNDMVEEYFRQCEYQEQLNQLRERLKADLSLEIGKLESRIKTAAEHVLQTSSIEDLKRSGDLLLAHMTEIKAGQEVLLAENIFDEKGGQIEIKLNPLLSVSQNAQHYYRQYAKVRSRNQTASRSIEEAKERRHLMEQKLLQVGKAESIFELKTIKEQLTGKKPQDLQHALKGNSKASVGGSKQSRVGGKSKRTEKLITLNSSDGWTIYVGRNRMENDYLLSRLAQPNDLWFHVLGQGGAHVLIRIPSSKQEPPARTIEEAAQIAARLSKAGQGSKVRVVYTQCKHVRKIANEKPGVVRYENERTLEIDTAKPMPKAMKQLFDRGAPNR</sequence>
<evidence type="ECO:0000313" key="5">
    <source>
        <dbReference type="Proteomes" id="UP000664277"/>
    </source>
</evidence>
<dbReference type="AlphaFoldDB" id="A0A8J7PI75"/>
<feature type="domain" description="NFACT RNA-binding" evidence="3">
    <location>
        <begin position="522"/>
        <end position="614"/>
    </location>
</feature>
<dbReference type="PANTHER" id="PTHR15239">
    <property type="entry name" value="NUCLEAR EXPORT MEDIATOR FACTOR NEMF"/>
    <property type="match status" value="1"/>
</dbReference>
<feature type="coiled-coil region" evidence="1">
    <location>
        <begin position="434"/>
        <end position="461"/>
    </location>
</feature>
<dbReference type="Proteomes" id="UP000664277">
    <property type="component" value="Unassembled WGS sequence"/>
</dbReference>
<evidence type="ECO:0000313" key="4">
    <source>
        <dbReference type="EMBL" id="MBN8660210.1"/>
    </source>
</evidence>
<evidence type="ECO:0000259" key="3">
    <source>
        <dbReference type="Pfam" id="PF05670"/>
    </source>
</evidence>
<dbReference type="Pfam" id="PF05833">
    <property type="entry name" value="NFACT_N"/>
    <property type="match status" value="1"/>
</dbReference>
<dbReference type="GO" id="GO:1990112">
    <property type="term" value="C:RQC complex"/>
    <property type="evidence" value="ECO:0007669"/>
    <property type="project" value="TreeGrafter"/>
</dbReference>
<dbReference type="GO" id="GO:0000049">
    <property type="term" value="F:tRNA binding"/>
    <property type="evidence" value="ECO:0007669"/>
    <property type="project" value="TreeGrafter"/>
</dbReference>
<protein>
    <submittedName>
        <fullName evidence="4">NFACT family protein</fullName>
    </submittedName>
</protein>
<comment type="caution">
    <text evidence="4">The sequence shown here is derived from an EMBL/GenBank/DDBJ whole genome shotgun (WGS) entry which is preliminary data.</text>
</comment>
<dbReference type="PANTHER" id="PTHR15239:SF6">
    <property type="entry name" value="RIBOSOME QUALITY CONTROL COMPLEX SUBUNIT NEMF"/>
    <property type="match status" value="1"/>
</dbReference>
<feature type="compositionally biased region" description="Polar residues" evidence="2">
    <location>
        <begin position="497"/>
        <end position="507"/>
    </location>
</feature>
<dbReference type="GO" id="GO:0072344">
    <property type="term" value="P:rescue of stalled ribosome"/>
    <property type="evidence" value="ECO:0007669"/>
    <property type="project" value="TreeGrafter"/>
</dbReference>
<gene>
    <name evidence="4" type="ORF">J0M35_07585</name>
</gene>
<dbReference type="InterPro" id="IPR051608">
    <property type="entry name" value="RQC_Subunit_NEMF"/>
</dbReference>
<proteinExistence type="predicted"/>
<dbReference type="InterPro" id="IPR008532">
    <property type="entry name" value="NFACT_RNA-bd"/>
</dbReference>
<evidence type="ECO:0000256" key="2">
    <source>
        <dbReference type="SAM" id="MobiDB-lite"/>
    </source>
</evidence>
<reference evidence="4" key="1">
    <citation type="submission" date="2021-02" db="EMBL/GenBank/DDBJ databases">
        <title>Genome-Resolved Metagenomics of a Microbial Community Performing Photosynthetic Biological Nutrient Removal.</title>
        <authorList>
            <person name="Mcdaniel E.A."/>
        </authorList>
    </citation>
    <scope>NUCLEOTIDE SEQUENCE</scope>
    <source>
        <strain evidence="4">UWPOB_OBS1</strain>
    </source>
</reference>
<dbReference type="GO" id="GO:0043023">
    <property type="term" value="F:ribosomal large subunit binding"/>
    <property type="evidence" value="ECO:0007669"/>
    <property type="project" value="TreeGrafter"/>
</dbReference>
<dbReference type="EMBL" id="JAFLCK010000008">
    <property type="protein sequence ID" value="MBN8660210.1"/>
    <property type="molecule type" value="Genomic_DNA"/>
</dbReference>
<evidence type="ECO:0000256" key="1">
    <source>
        <dbReference type="SAM" id="Coils"/>
    </source>
</evidence>
<dbReference type="Pfam" id="PF05670">
    <property type="entry name" value="NFACT-R_1"/>
    <property type="match status" value="1"/>
</dbReference>
<organism evidence="4 5">
    <name type="scientific">Candidatus Obscuribacter phosphatis</name>
    <dbReference type="NCBI Taxonomy" id="1906157"/>
    <lineage>
        <taxon>Bacteria</taxon>
        <taxon>Bacillati</taxon>
        <taxon>Candidatus Melainabacteria</taxon>
        <taxon>Candidatus Obscuribacterales</taxon>
        <taxon>Candidatus Obscuribacteraceae</taxon>
        <taxon>Candidatus Obscuribacter</taxon>
    </lineage>
</organism>
<feature type="region of interest" description="Disordered" evidence="2">
    <location>
        <begin position="492"/>
        <end position="514"/>
    </location>
</feature>
<accession>A0A8J7PI75</accession>
<dbReference type="Gene3D" id="2.30.310.10">
    <property type="entry name" value="ibrinogen binding protein from staphylococcus aureus domain"/>
    <property type="match status" value="1"/>
</dbReference>
<keyword evidence="1" id="KW-0175">Coiled coil</keyword>